<name>A0A915I5J6_ROMCU</name>
<reference evidence="2" key="1">
    <citation type="submission" date="2022-11" db="UniProtKB">
        <authorList>
            <consortium name="WormBaseParasite"/>
        </authorList>
    </citation>
    <scope>IDENTIFICATION</scope>
</reference>
<protein>
    <submittedName>
        <fullName evidence="2">Peptidase A2 domain-containing protein</fullName>
    </submittedName>
</protein>
<dbReference type="Proteomes" id="UP000887565">
    <property type="component" value="Unplaced"/>
</dbReference>
<dbReference type="SUPFAM" id="SSF50630">
    <property type="entry name" value="Acid proteases"/>
    <property type="match status" value="1"/>
</dbReference>
<dbReference type="AlphaFoldDB" id="A0A915I5J6"/>
<dbReference type="WBParaSite" id="nRc.2.0.1.t09036-RA">
    <property type="protein sequence ID" value="nRc.2.0.1.t09036-RA"/>
    <property type="gene ID" value="nRc.2.0.1.g09036"/>
</dbReference>
<evidence type="ECO:0000313" key="1">
    <source>
        <dbReference type="Proteomes" id="UP000887565"/>
    </source>
</evidence>
<proteinExistence type="predicted"/>
<organism evidence="1 2">
    <name type="scientific">Romanomermis culicivorax</name>
    <name type="common">Nematode worm</name>
    <dbReference type="NCBI Taxonomy" id="13658"/>
    <lineage>
        <taxon>Eukaryota</taxon>
        <taxon>Metazoa</taxon>
        <taxon>Ecdysozoa</taxon>
        <taxon>Nematoda</taxon>
        <taxon>Enoplea</taxon>
        <taxon>Dorylaimia</taxon>
        <taxon>Mermithida</taxon>
        <taxon>Mermithoidea</taxon>
        <taxon>Mermithidae</taxon>
        <taxon>Romanomermis</taxon>
    </lineage>
</organism>
<keyword evidence="1" id="KW-1185">Reference proteome</keyword>
<dbReference type="Gene3D" id="2.40.70.10">
    <property type="entry name" value="Acid Proteases"/>
    <property type="match status" value="1"/>
</dbReference>
<evidence type="ECO:0000313" key="2">
    <source>
        <dbReference type="WBParaSite" id="nRc.2.0.1.t09036-RA"/>
    </source>
</evidence>
<dbReference type="InterPro" id="IPR021109">
    <property type="entry name" value="Peptidase_aspartic_dom_sf"/>
</dbReference>
<sequence>MGAFQIPIKFGTINAHALIDTGAQCFVLSSGLAKRICDKQSLQLLLCGKIKVTDGAIVNAHCPVLVTMESAFSEQMIKCIILDNDNNDQCIIGTKFLVHPDIHGILNFKDNYIQIQDVKPLLKVITSVHPHTELFLNTMNDNVLEEIPEMERVSFYDDKLDTFSQTEEIEAERAVQQMQPSPHQPPSWRLEVTQLAKPIFLIIQASVSISPHCQQWLTSTIFPSTTATIPRVIVQPLTTNNIAAEFPMETSILNITNSKCLLLLANNTSNSIKLGPNQLIAVEKHALGHSKITTDFY</sequence>
<accession>A0A915I5J6</accession>